<sequence>MTSPTPGTGQAQSCAECGTRGEPGQSFCDACGAVLGWSGTGAARSEAAPATGDAPADGTRTPDAPPNRPAPAVAPGPGHPSPEAPAPAPAPAAAAATTPTPAGADRPATGGEPGWDAFAHPGAGTGTARTAHDTAQAGTAPAGTAPAAATGVRDPDPGTTAHPDAPSPATAHHATAPATPAAPAAPEARTQPQPQIQPPVQPQAQAHPVAAPHPHPGDEDPTTPLPTHPSPAPAAPAPSAADRARSLLVPVADPEPRAPAEPAVAPVLPGRPDVQRPQVRAPQPEFGTEGGVPCPWCGTPTRPDRHFCARCAMPMAGRTEAPARLPWWRRVLTGRNTETPWAGDRPRLRRGFGQILSWLVGALVLTLIVTLAFQADDAYQATRDHFAKRASVVPDSFKASRSFPGHKPQLAFDTYSNTWWGPGVTQSGEGEWIEARFEEPTRLLDVVITPGVSKNADQRAESARPHRIEAKITAADGSVSTKTLVLDQSAGGQRRKFRVGEAETVRFTVLSAYGADAKKQVAIAEIEFFGRSGGTS</sequence>
<dbReference type="Gene3D" id="2.60.120.260">
    <property type="entry name" value="Galactose-binding domain-like"/>
    <property type="match status" value="1"/>
</dbReference>
<evidence type="ECO:0000259" key="3">
    <source>
        <dbReference type="Pfam" id="PF25302"/>
    </source>
</evidence>
<dbReference type="Proteomes" id="UP001282474">
    <property type="component" value="Unassembled WGS sequence"/>
</dbReference>
<feature type="compositionally biased region" description="Low complexity" evidence="1">
    <location>
        <begin position="47"/>
        <end position="59"/>
    </location>
</feature>
<proteinExistence type="predicted"/>
<feature type="compositionally biased region" description="Low complexity" evidence="1">
    <location>
        <begin position="159"/>
        <end position="194"/>
    </location>
</feature>
<evidence type="ECO:0000256" key="2">
    <source>
        <dbReference type="SAM" id="Phobius"/>
    </source>
</evidence>
<keyword evidence="2" id="KW-1133">Transmembrane helix</keyword>
<feature type="domain" description="NAD glycohydrolase translocation F5/8 type C" evidence="3">
    <location>
        <begin position="406"/>
        <end position="528"/>
    </location>
</feature>
<feature type="region of interest" description="Disordered" evidence="1">
    <location>
        <begin position="1"/>
        <end position="289"/>
    </location>
</feature>
<dbReference type="SUPFAM" id="SSF49785">
    <property type="entry name" value="Galactose-binding domain-like"/>
    <property type="match status" value="1"/>
</dbReference>
<dbReference type="InterPro" id="IPR008979">
    <property type="entry name" value="Galactose-bd-like_sf"/>
</dbReference>
<evidence type="ECO:0000313" key="5">
    <source>
        <dbReference type="Proteomes" id="UP001282474"/>
    </source>
</evidence>
<keyword evidence="2" id="KW-0812">Transmembrane</keyword>
<name>A0ABU4N3D6_9ACTN</name>
<dbReference type="NCBIfam" id="NF047619">
    <property type="entry name" value="NADase_discoid"/>
    <property type="match status" value="1"/>
</dbReference>
<feature type="compositionally biased region" description="Low complexity" evidence="1">
    <location>
        <begin position="91"/>
        <end position="110"/>
    </location>
</feature>
<dbReference type="EMBL" id="JARAWJ010000055">
    <property type="protein sequence ID" value="MDX3043574.1"/>
    <property type="molecule type" value="Genomic_DNA"/>
</dbReference>
<evidence type="ECO:0000313" key="4">
    <source>
        <dbReference type="EMBL" id="MDX3043574.1"/>
    </source>
</evidence>
<feature type="compositionally biased region" description="Low complexity" evidence="1">
    <location>
        <begin position="237"/>
        <end position="252"/>
    </location>
</feature>
<feature type="compositionally biased region" description="Pro residues" evidence="1">
    <location>
        <begin position="223"/>
        <end position="236"/>
    </location>
</feature>
<feature type="compositionally biased region" description="Pro residues" evidence="1">
    <location>
        <begin position="63"/>
        <end position="90"/>
    </location>
</feature>
<dbReference type="RefSeq" id="WP_193383460.1">
    <property type="nucleotide sequence ID" value="NZ_JABXWH010000004.1"/>
</dbReference>
<comment type="caution">
    <text evidence="4">The sequence shown here is derived from an EMBL/GenBank/DDBJ whole genome shotgun (WGS) entry which is preliminary data.</text>
</comment>
<dbReference type="Pfam" id="PF25302">
    <property type="entry name" value="NADase_transloc"/>
    <property type="match status" value="1"/>
</dbReference>
<dbReference type="InterPro" id="IPR057561">
    <property type="entry name" value="NADase_transloc"/>
</dbReference>
<feature type="compositionally biased region" description="Low complexity" evidence="1">
    <location>
        <begin position="202"/>
        <end position="212"/>
    </location>
</feature>
<feature type="transmembrane region" description="Helical" evidence="2">
    <location>
        <begin position="355"/>
        <end position="373"/>
    </location>
</feature>
<evidence type="ECO:0000256" key="1">
    <source>
        <dbReference type="SAM" id="MobiDB-lite"/>
    </source>
</evidence>
<feature type="compositionally biased region" description="Low complexity" evidence="1">
    <location>
        <begin position="134"/>
        <end position="151"/>
    </location>
</feature>
<keyword evidence="2" id="KW-0472">Membrane</keyword>
<protein>
    <submittedName>
        <fullName evidence="4">Zinc ribbon domain-containing protein</fullName>
    </submittedName>
</protein>
<keyword evidence="5" id="KW-1185">Reference proteome</keyword>
<accession>A0ABU4N3D6</accession>
<gene>
    <name evidence="4" type="ORF">PV383_41410</name>
</gene>
<feature type="compositionally biased region" description="Polar residues" evidence="1">
    <location>
        <begin position="1"/>
        <end position="13"/>
    </location>
</feature>
<reference evidence="4 5" key="1">
    <citation type="journal article" date="2023" name="Microb. Genom.">
        <title>Mesoterricola silvestris gen. nov., sp. nov., Mesoterricola sediminis sp. nov., Geothrix oryzae sp. nov., Geothrix edaphica sp. nov., Geothrix rubra sp. nov., and Geothrix limicola sp. nov., six novel members of Acidobacteriota isolated from soils.</title>
        <authorList>
            <person name="Weisberg A.J."/>
            <person name="Pearce E."/>
            <person name="Kramer C.G."/>
            <person name="Chang J.H."/>
            <person name="Clarke C.R."/>
        </authorList>
    </citation>
    <scope>NUCLEOTIDE SEQUENCE [LARGE SCALE GENOMIC DNA]</scope>
    <source>
        <strain evidence="4 5">NE20-4-1</strain>
    </source>
</reference>
<organism evidence="4 5">
    <name type="scientific">Streptomyces caniscabiei</name>
    <dbReference type="NCBI Taxonomy" id="2746961"/>
    <lineage>
        <taxon>Bacteria</taxon>
        <taxon>Bacillati</taxon>
        <taxon>Actinomycetota</taxon>
        <taxon>Actinomycetes</taxon>
        <taxon>Kitasatosporales</taxon>
        <taxon>Streptomycetaceae</taxon>
        <taxon>Streptomyces</taxon>
    </lineage>
</organism>